<feature type="transmembrane region" description="Helical" evidence="2">
    <location>
        <begin position="47"/>
        <end position="68"/>
    </location>
</feature>
<dbReference type="AlphaFoldDB" id="A0A9P1C5E7"/>
<sequence length="148" mass="16621">MARTLRAAPCCMILWLFVGLSNSFCGTGGGFSARTSSLPRRAEIDPVTEKFLFFSVSGVAGFLVSSWVKDMQTAQTSLSDVRKEVNDVKMEVNMLALNTTFRLATLEKEVNALDKKMDEKIAKMDEKTDRNHAQLVEMIAARKRPWIR</sequence>
<gene>
    <name evidence="4" type="ORF">C1SCF055_LOCUS11711</name>
</gene>
<dbReference type="EMBL" id="CAMXCT030000867">
    <property type="protein sequence ID" value="CAL4771473.1"/>
    <property type="molecule type" value="Genomic_DNA"/>
</dbReference>
<keyword evidence="2" id="KW-0812">Transmembrane</keyword>
<keyword evidence="6" id="KW-1185">Reference proteome</keyword>
<organism evidence="4">
    <name type="scientific">Cladocopium goreaui</name>
    <dbReference type="NCBI Taxonomy" id="2562237"/>
    <lineage>
        <taxon>Eukaryota</taxon>
        <taxon>Sar</taxon>
        <taxon>Alveolata</taxon>
        <taxon>Dinophyceae</taxon>
        <taxon>Suessiales</taxon>
        <taxon>Symbiodiniaceae</taxon>
        <taxon>Cladocopium</taxon>
    </lineage>
</organism>
<dbReference type="EMBL" id="CAMXCT020000867">
    <property type="protein sequence ID" value="CAL1137536.1"/>
    <property type="molecule type" value="Genomic_DNA"/>
</dbReference>
<evidence type="ECO:0000256" key="3">
    <source>
        <dbReference type="SAM" id="SignalP"/>
    </source>
</evidence>
<keyword evidence="2" id="KW-0472">Membrane</keyword>
<feature type="chain" id="PRO_5043270101" evidence="3">
    <location>
        <begin position="24"/>
        <end position="148"/>
    </location>
</feature>
<name>A0A9P1C5E7_9DINO</name>
<keyword evidence="1" id="KW-0175">Coiled coil</keyword>
<dbReference type="Proteomes" id="UP001152797">
    <property type="component" value="Unassembled WGS sequence"/>
</dbReference>
<proteinExistence type="predicted"/>
<protein>
    <submittedName>
        <fullName evidence="4">Uncharacterized protein</fullName>
    </submittedName>
</protein>
<feature type="signal peptide" evidence="3">
    <location>
        <begin position="1"/>
        <end position="23"/>
    </location>
</feature>
<feature type="coiled-coil region" evidence="1">
    <location>
        <begin position="71"/>
        <end position="130"/>
    </location>
</feature>
<dbReference type="EMBL" id="CAMXCT010000867">
    <property type="protein sequence ID" value="CAI3984161.1"/>
    <property type="molecule type" value="Genomic_DNA"/>
</dbReference>
<reference evidence="5" key="2">
    <citation type="submission" date="2024-04" db="EMBL/GenBank/DDBJ databases">
        <authorList>
            <person name="Chen Y."/>
            <person name="Shah S."/>
            <person name="Dougan E. K."/>
            <person name="Thang M."/>
            <person name="Chan C."/>
        </authorList>
    </citation>
    <scope>NUCLEOTIDE SEQUENCE [LARGE SCALE GENOMIC DNA]</scope>
</reference>
<evidence type="ECO:0000256" key="1">
    <source>
        <dbReference type="SAM" id="Coils"/>
    </source>
</evidence>
<evidence type="ECO:0000313" key="4">
    <source>
        <dbReference type="EMBL" id="CAI3984161.1"/>
    </source>
</evidence>
<reference evidence="4" key="1">
    <citation type="submission" date="2022-10" db="EMBL/GenBank/DDBJ databases">
        <authorList>
            <person name="Chen Y."/>
            <person name="Dougan E. K."/>
            <person name="Chan C."/>
            <person name="Rhodes N."/>
            <person name="Thang M."/>
        </authorList>
    </citation>
    <scope>NUCLEOTIDE SEQUENCE</scope>
</reference>
<comment type="caution">
    <text evidence="4">The sequence shown here is derived from an EMBL/GenBank/DDBJ whole genome shotgun (WGS) entry which is preliminary data.</text>
</comment>
<keyword evidence="3" id="KW-0732">Signal</keyword>
<accession>A0A9P1C5E7</accession>
<evidence type="ECO:0000313" key="5">
    <source>
        <dbReference type="EMBL" id="CAL1137536.1"/>
    </source>
</evidence>
<keyword evidence="2" id="KW-1133">Transmembrane helix</keyword>
<evidence type="ECO:0000313" key="6">
    <source>
        <dbReference type="Proteomes" id="UP001152797"/>
    </source>
</evidence>
<evidence type="ECO:0000256" key="2">
    <source>
        <dbReference type="SAM" id="Phobius"/>
    </source>
</evidence>